<evidence type="ECO:0000256" key="2">
    <source>
        <dbReference type="ARBA" id="ARBA00022840"/>
    </source>
</evidence>
<dbReference type="Gene3D" id="3.40.50.300">
    <property type="entry name" value="P-loop containing nucleotide triphosphate hydrolases"/>
    <property type="match status" value="1"/>
</dbReference>
<dbReference type="EMBL" id="UOGC01000144">
    <property type="protein sequence ID" value="VAX22997.1"/>
    <property type="molecule type" value="Genomic_DNA"/>
</dbReference>
<dbReference type="GO" id="GO:0005524">
    <property type="term" value="F:ATP binding"/>
    <property type="evidence" value="ECO:0007669"/>
    <property type="project" value="UniProtKB-KW"/>
</dbReference>
<organism evidence="3">
    <name type="scientific">hydrothermal vent metagenome</name>
    <dbReference type="NCBI Taxonomy" id="652676"/>
    <lineage>
        <taxon>unclassified sequences</taxon>
        <taxon>metagenomes</taxon>
        <taxon>ecological metagenomes</taxon>
    </lineage>
</organism>
<keyword evidence="3" id="KW-0969">Cilium</keyword>
<keyword evidence="1" id="KW-0547">Nucleotide-binding</keyword>
<dbReference type="AlphaFoldDB" id="A0A3B1D2P2"/>
<name>A0A3B1D2P2_9ZZZZ</name>
<feature type="non-terminal residue" evidence="3">
    <location>
        <position position="1"/>
    </location>
</feature>
<keyword evidence="3" id="KW-0966">Cell projection</keyword>
<dbReference type="PANTHER" id="PTHR43384">
    <property type="entry name" value="SEPTUM SITE-DETERMINING PROTEIN MIND HOMOLOG, CHLOROPLASTIC-RELATED"/>
    <property type="match status" value="1"/>
</dbReference>
<keyword evidence="2" id="KW-0067">ATP-binding</keyword>
<dbReference type="GO" id="GO:0016887">
    <property type="term" value="F:ATP hydrolysis activity"/>
    <property type="evidence" value="ECO:0007669"/>
    <property type="project" value="TreeGrafter"/>
</dbReference>
<proteinExistence type="predicted"/>
<protein>
    <submittedName>
        <fullName evidence="3">Flagellar synthesis regulator FleN</fullName>
    </submittedName>
</protein>
<evidence type="ECO:0000256" key="1">
    <source>
        <dbReference type="ARBA" id="ARBA00022741"/>
    </source>
</evidence>
<dbReference type="PANTHER" id="PTHR43384:SF4">
    <property type="entry name" value="CELLULOSE BIOSYNTHESIS PROTEIN BCSQ-RELATED"/>
    <property type="match status" value="1"/>
</dbReference>
<gene>
    <name evidence="3" type="ORF">MNBD_NITROSPINAE01-799</name>
</gene>
<dbReference type="GO" id="GO:0009898">
    <property type="term" value="C:cytoplasmic side of plasma membrane"/>
    <property type="evidence" value="ECO:0007669"/>
    <property type="project" value="TreeGrafter"/>
</dbReference>
<reference evidence="3" key="1">
    <citation type="submission" date="2018-06" db="EMBL/GenBank/DDBJ databases">
        <authorList>
            <person name="Zhirakovskaya E."/>
        </authorList>
    </citation>
    <scope>NUCLEOTIDE SEQUENCE</scope>
</reference>
<evidence type="ECO:0000313" key="3">
    <source>
        <dbReference type="EMBL" id="VAX22997.1"/>
    </source>
</evidence>
<dbReference type="InterPro" id="IPR050625">
    <property type="entry name" value="ParA/MinD_ATPase"/>
</dbReference>
<dbReference type="GO" id="GO:0051782">
    <property type="term" value="P:negative regulation of cell division"/>
    <property type="evidence" value="ECO:0007669"/>
    <property type="project" value="TreeGrafter"/>
</dbReference>
<dbReference type="SUPFAM" id="SSF52540">
    <property type="entry name" value="P-loop containing nucleoside triphosphate hydrolases"/>
    <property type="match status" value="1"/>
</dbReference>
<sequence length="186" mass="20478">PGGIEILPASSGAREFSELTGEEKLALKTELEALEENYDFILFDIGAGISSNVMYFCSAASEIAVITTGEPTAFADAYALIKVLSRSYDTHNFKLIVNNVKTSYEGENVKSRLEKVADRFGLNVRLDFLGHIPTDDSVSRAVRSQRLFIEAYPNSKAAEAIRRIASRLIISRDPVESIGWEKALSI</sequence>
<dbReference type="GO" id="GO:0005829">
    <property type="term" value="C:cytosol"/>
    <property type="evidence" value="ECO:0007669"/>
    <property type="project" value="TreeGrafter"/>
</dbReference>
<keyword evidence="3" id="KW-0282">Flagellum</keyword>
<accession>A0A3B1D2P2</accession>
<dbReference type="InterPro" id="IPR027417">
    <property type="entry name" value="P-loop_NTPase"/>
</dbReference>